<dbReference type="GO" id="GO:0006633">
    <property type="term" value="P:fatty acid biosynthetic process"/>
    <property type="evidence" value="ECO:0007669"/>
    <property type="project" value="TreeGrafter"/>
</dbReference>
<proteinExistence type="inferred from homology"/>
<dbReference type="InterPro" id="IPR014030">
    <property type="entry name" value="Ketoacyl_synth_N"/>
</dbReference>
<evidence type="ECO:0000313" key="6">
    <source>
        <dbReference type="Proteomes" id="UP000464178"/>
    </source>
</evidence>
<name>A0A6P2D690_9BACT</name>
<dbReference type="NCBIfam" id="NF005589">
    <property type="entry name" value="PRK07314.1"/>
    <property type="match status" value="1"/>
</dbReference>
<dbReference type="PANTHER" id="PTHR11712:SF336">
    <property type="entry name" value="3-OXOACYL-[ACYL-CARRIER-PROTEIN] SYNTHASE, MITOCHONDRIAL"/>
    <property type="match status" value="1"/>
</dbReference>
<evidence type="ECO:0000256" key="3">
    <source>
        <dbReference type="RuleBase" id="RU003694"/>
    </source>
</evidence>
<dbReference type="Pfam" id="PF02801">
    <property type="entry name" value="Ketoacyl-synt_C"/>
    <property type="match status" value="1"/>
</dbReference>
<evidence type="ECO:0000259" key="4">
    <source>
        <dbReference type="PROSITE" id="PS52004"/>
    </source>
</evidence>
<organism evidence="5 6">
    <name type="scientific">Gemmata massiliana</name>
    <dbReference type="NCBI Taxonomy" id="1210884"/>
    <lineage>
        <taxon>Bacteria</taxon>
        <taxon>Pseudomonadati</taxon>
        <taxon>Planctomycetota</taxon>
        <taxon>Planctomycetia</taxon>
        <taxon>Gemmatales</taxon>
        <taxon>Gemmataceae</taxon>
        <taxon>Gemmata</taxon>
    </lineage>
</organism>
<dbReference type="SUPFAM" id="SSF53901">
    <property type="entry name" value="Thiolase-like"/>
    <property type="match status" value="2"/>
</dbReference>
<keyword evidence="2 3" id="KW-0808">Transferase</keyword>
<gene>
    <name evidence="5" type="ORF">SOIL9_12770</name>
</gene>
<dbReference type="InterPro" id="IPR016039">
    <property type="entry name" value="Thiolase-like"/>
</dbReference>
<dbReference type="FunFam" id="3.40.47.10:FF:000029">
    <property type="entry name" value="3-oxoacyl-[acyl-carrier-protein] synthase 1"/>
    <property type="match status" value="1"/>
</dbReference>
<dbReference type="PANTHER" id="PTHR11712">
    <property type="entry name" value="POLYKETIDE SYNTHASE-RELATED"/>
    <property type="match status" value="1"/>
</dbReference>
<evidence type="ECO:0000313" key="5">
    <source>
        <dbReference type="EMBL" id="VTR96437.1"/>
    </source>
</evidence>
<dbReference type="AlphaFoldDB" id="A0A6P2D690"/>
<dbReference type="Pfam" id="PF00109">
    <property type="entry name" value="ketoacyl-synt"/>
    <property type="match status" value="1"/>
</dbReference>
<dbReference type="InterPro" id="IPR014031">
    <property type="entry name" value="Ketoacyl_synth_C"/>
</dbReference>
<dbReference type="KEGG" id="gms:SOIL9_12770"/>
<comment type="similarity">
    <text evidence="1 3">Belongs to the thiolase-like superfamily. Beta-ketoacyl-ACP synthases family.</text>
</comment>
<feature type="domain" description="Ketosynthase family 3 (KS3)" evidence="4">
    <location>
        <begin position="17"/>
        <end position="445"/>
    </location>
</feature>
<dbReference type="GO" id="GO:0005829">
    <property type="term" value="C:cytosol"/>
    <property type="evidence" value="ECO:0007669"/>
    <property type="project" value="TreeGrafter"/>
</dbReference>
<evidence type="ECO:0000256" key="2">
    <source>
        <dbReference type="ARBA" id="ARBA00022679"/>
    </source>
</evidence>
<dbReference type="EMBL" id="LR593886">
    <property type="protein sequence ID" value="VTR96437.1"/>
    <property type="molecule type" value="Genomic_DNA"/>
</dbReference>
<dbReference type="Gene3D" id="3.40.47.10">
    <property type="match status" value="1"/>
</dbReference>
<sequence length="446" mass="47078">MPHRLGMSGTAARGNVMRRVVISGLGVVAPNGVGKDAFWQACVDGHSGVGPIRSFDASNHPIRVAGEVIDFDPEPFIPDKFRKSVKVMGRAAKFGIGAAGLAVTDSGLDVASMDPERFGVVMGTGLVPMDLGELAPLLARACQEDGEFDETKLPDPNRTDSPLFPLWLLKYLPNMAAAHISMAFNCQGPNNTVVTACVAGTQAVGEGYRLVARGDADVMLCGGADSRIDPLMLLAYTALGTLSKSNGRAPGERSRPFDRLRDGFVISEGAAVLVLEEYERAKARNAPIYAEVKGWGSTFDAYSVTKPDPEGRGGARAIQSALTEAEVDFRDVGYINAHGTSTKLNDLMETAAVKRVFGEHSKNVQLSSIKSMIGHSIGASGAIEAAALAMSLKTQVYPPTINLTNPDPACDLDYIPNTAREAKVKYGLSTSFGFGGQNGALVMAAV</sequence>
<evidence type="ECO:0000256" key="1">
    <source>
        <dbReference type="ARBA" id="ARBA00008467"/>
    </source>
</evidence>
<dbReference type="PROSITE" id="PS52004">
    <property type="entry name" value="KS3_2"/>
    <property type="match status" value="1"/>
</dbReference>
<dbReference type="InterPro" id="IPR000794">
    <property type="entry name" value="Beta-ketoacyl_synthase"/>
</dbReference>
<dbReference type="Proteomes" id="UP000464178">
    <property type="component" value="Chromosome"/>
</dbReference>
<accession>A0A6P2D690</accession>
<keyword evidence="6" id="KW-1185">Reference proteome</keyword>
<dbReference type="InterPro" id="IPR020841">
    <property type="entry name" value="PKS_Beta-ketoAc_synthase_dom"/>
</dbReference>
<dbReference type="CDD" id="cd00834">
    <property type="entry name" value="KAS_I_II"/>
    <property type="match status" value="1"/>
</dbReference>
<dbReference type="SMART" id="SM00825">
    <property type="entry name" value="PKS_KS"/>
    <property type="match status" value="1"/>
</dbReference>
<dbReference type="GO" id="GO:0004315">
    <property type="term" value="F:3-oxoacyl-[acyl-carrier-protein] synthase activity"/>
    <property type="evidence" value="ECO:0007669"/>
    <property type="project" value="TreeGrafter"/>
</dbReference>
<reference evidence="5 6" key="1">
    <citation type="submission" date="2019-05" db="EMBL/GenBank/DDBJ databases">
        <authorList>
            <consortium name="Science for Life Laboratories"/>
        </authorList>
    </citation>
    <scope>NUCLEOTIDE SEQUENCE [LARGE SCALE GENOMIC DNA]</scope>
    <source>
        <strain evidence="5">Soil9</strain>
    </source>
</reference>
<protein>
    <recommendedName>
        <fullName evidence="4">Ketosynthase family 3 (KS3) domain-containing protein</fullName>
    </recommendedName>
</protein>